<sequence>MTTKHYCLSLKDKQKIFVNNFSNGKYNNFNLGQNQRYSNLNNIRSKSVGIEGKNLCQNFDKFTDFKNSQSFNPWKKFDKSSNSSKIHKDSVKDELEEKIYDSNNATPNNNSTLSLHIEAYENSFKASQISQNVETMDFQNPFEFPRQQNDETPRPKVSQFKASQKLHNPNKLYAATNKSPKS</sequence>
<proteinExistence type="predicted"/>
<name>A0AC35GNB0_9BILA</name>
<dbReference type="WBParaSite" id="PS1159_v2.g6522.t1">
    <property type="protein sequence ID" value="PS1159_v2.g6522.t1"/>
    <property type="gene ID" value="PS1159_v2.g6522"/>
</dbReference>
<accession>A0AC35GNB0</accession>
<evidence type="ECO:0000313" key="2">
    <source>
        <dbReference type="WBParaSite" id="PS1159_v2.g6522.t1"/>
    </source>
</evidence>
<reference evidence="2" key="1">
    <citation type="submission" date="2022-11" db="UniProtKB">
        <authorList>
            <consortium name="WormBaseParasite"/>
        </authorList>
    </citation>
    <scope>IDENTIFICATION</scope>
</reference>
<organism evidence="1 2">
    <name type="scientific">Panagrolaimus sp. PS1159</name>
    <dbReference type="NCBI Taxonomy" id="55785"/>
    <lineage>
        <taxon>Eukaryota</taxon>
        <taxon>Metazoa</taxon>
        <taxon>Ecdysozoa</taxon>
        <taxon>Nematoda</taxon>
        <taxon>Chromadorea</taxon>
        <taxon>Rhabditida</taxon>
        <taxon>Tylenchina</taxon>
        <taxon>Panagrolaimomorpha</taxon>
        <taxon>Panagrolaimoidea</taxon>
        <taxon>Panagrolaimidae</taxon>
        <taxon>Panagrolaimus</taxon>
    </lineage>
</organism>
<evidence type="ECO:0000313" key="1">
    <source>
        <dbReference type="Proteomes" id="UP000887580"/>
    </source>
</evidence>
<protein>
    <submittedName>
        <fullName evidence="2">Exophilin 5</fullName>
    </submittedName>
</protein>
<dbReference type="Proteomes" id="UP000887580">
    <property type="component" value="Unplaced"/>
</dbReference>